<dbReference type="eggNOG" id="ENOG502QUEK">
    <property type="taxonomic scope" value="Eukaryota"/>
</dbReference>
<dbReference type="Proteomes" id="UP000182444">
    <property type="component" value="Chromosome 1E"/>
</dbReference>
<evidence type="ECO:0000313" key="10">
    <source>
        <dbReference type="EMBL" id="AOW05619.1"/>
    </source>
</evidence>
<dbReference type="InterPro" id="IPR001138">
    <property type="entry name" value="Zn2Cys6_DnaBD"/>
</dbReference>
<dbReference type="Pfam" id="PF00172">
    <property type="entry name" value="Zn_clus"/>
    <property type="match status" value="1"/>
</dbReference>
<dbReference type="InterPro" id="IPR036864">
    <property type="entry name" value="Zn2-C6_fun-type_DNA-bd_sf"/>
</dbReference>
<evidence type="ECO:0000313" key="13">
    <source>
        <dbReference type="Proteomes" id="UP000256601"/>
    </source>
</evidence>
<evidence type="ECO:0000313" key="11">
    <source>
        <dbReference type="EMBL" id="RDW25321.1"/>
    </source>
</evidence>
<dbReference type="SUPFAM" id="SSF57701">
    <property type="entry name" value="Zn2/Cys6 DNA-binding domain"/>
    <property type="match status" value="1"/>
</dbReference>
<organism evidence="10 12">
    <name type="scientific">Yarrowia lipolytica</name>
    <name type="common">Candida lipolytica</name>
    <dbReference type="NCBI Taxonomy" id="4952"/>
    <lineage>
        <taxon>Eukaryota</taxon>
        <taxon>Fungi</taxon>
        <taxon>Dikarya</taxon>
        <taxon>Ascomycota</taxon>
        <taxon>Saccharomycotina</taxon>
        <taxon>Dipodascomycetes</taxon>
        <taxon>Dipodascales</taxon>
        <taxon>Dipodascales incertae sedis</taxon>
        <taxon>Yarrowia</taxon>
    </lineage>
</organism>
<evidence type="ECO:0000256" key="2">
    <source>
        <dbReference type="ARBA" id="ARBA00022723"/>
    </source>
</evidence>
<dbReference type="EMBL" id="CP017557">
    <property type="protein sequence ID" value="AOW05619.1"/>
    <property type="molecule type" value="Genomic_DNA"/>
</dbReference>
<feature type="domain" description="Zn(2)-C6 fungal-type" evidence="9">
    <location>
        <begin position="38"/>
        <end position="70"/>
    </location>
</feature>
<feature type="region of interest" description="Disordered" evidence="8">
    <location>
        <begin position="1"/>
        <end position="27"/>
    </location>
</feature>
<dbReference type="EMBL" id="KZ857338">
    <property type="protein sequence ID" value="RDW25321.1"/>
    <property type="molecule type" value="Genomic_DNA"/>
</dbReference>
<accession>A0A1H6PYS5</accession>
<keyword evidence="6" id="KW-0804">Transcription</keyword>
<dbReference type="OMA" id="WEYLFSQ"/>
<dbReference type="GeneID" id="2911726"/>
<dbReference type="VEuPathDB" id="FungiDB:YALI0_E18656g"/>
<evidence type="ECO:0000256" key="5">
    <source>
        <dbReference type="ARBA" id="ARBA00023125"/>
    </source>
</evidence>
<keyword evidence="4" id="KW-0805">Transcription regulation</keyword>
<dbReference type="GO" id="GO:0005634">
    <property type="term" value="C:nucleus"/>
    <property type="evidence" value="ECO:0007669"/>
    <property type="project" value="UniProtKB-SubCell"/>
</dbReference>
<evidence type="ECO:0000256" key="6">
    <source>
        <dbReference type="ARBA" id="ARBA00023163"/>
    </source>
</evidence>
<evidence type="ECO:0000256" key="4">
    <source>
        <dbReference type="ARBA" id="ARBA00023015"/>
    </source>
</evidence>
<dbReference type="GO" id="GO:0008270">
    <property type="term" value="F:zinc ion binding"/>
    <property type="evidence" value="ECO:0007669"/>
    <property type="project" value="InterPro"/>
</dbReference>
<dbReference type="GO" id="GO:0000981">
    <property type="term" value="F:DNA-binding transcription factor activity, RNA polymerase II-specific"/>
    <property type="evidence" value="ECO:0007669"/>
    <property type="project" value="InterPro"/>
</dbReference>
<dbReference type="Gene3D" id="4.10.240.10">
    <property type="entry name" value="Zn(2)-C6 fungal-type DNA-binding domain"/>
    <property type="match status" value="1"/>
</dbReference>
<dbReference type="AlphaFoldDB" id="A0A1H6PYS5"/>
<dbReference type="GO" id="GO:0000976">
    <property type="term" value="F:transcription cis-regulatory region binding"/>
    <property type="evidence" value="ECO:0007669"/>
    <property type="project" value="TreeGrafter"/>
</dbReference>
<dbReference type="RefSeq" id="XP_504113.1">
    <property type="nucleotide sequence ID" value="XM_504113.1"/>
</dbReference>
<keyword evidence="3" id="KW-0862">Zinc</keyword>
<dbReference type="PANTHER" id="PTHR31845">
    <property type="entry name" value="FINGER DOMAIN PROTEIN, PUTATIVE-RELATED"/>
    <property type="match status" value="1"/>
</dbReference>
<dbReference type="CDD" id="cd12148">
    <property type="entry name" value="fungal_TF_MHR"/>
    <property type="match status" value="1"/>
</dbReference>
<dbReference type="CDD" id="cd00067">
    <property type="entry name" value="GAL4"/>
    <property type="match status" value="1"/>
</dbReference>
<evidence type="ECO:0000313" key="12">
    <source>
        <dbReference type="Proteomes" id="UP000182444"/>
    </source>
</evidence>
<evidence type="ECO:0000256" key="7">
    <source>
        <dbReference type="ARBA" id="ARBA00023242"/>
    </source>
</evidence>
<dbReference type="OrthoDB" id="2595934at2759"/>
<evidence type="ECO:0000256" key="3">
    <source>
        <dbReference type="ARBA" id="ARBA00022833"/>
    </source>
</evidence>
<dbReference type="PROSITE" id="PS50048">
    <property type="entry name" value="ZN2_CY6_FUNGAL_2"/>
    <property type="match status" value="1"/>
</dbReference>
<reference evidence="10 12" key="1">
    <citation type="journal article" date="2016" name="PLoS ONE">
        <title>Sequence Assembly of Yarrowia lipolytica Strain W29/CLIB89 Shows Transposable Element Diversity.</title>
        <authorList>
            <person name="Magnan C."/>
            <person name="Yu J."/>
            <person name="Chang I."/>
            <person name="Jahn E."/>
            <person name="Kanomata Y."/>
            <person name="Wu J."/>
            <person name="Zeller M."/>
            <person name="Oakes M."/>
            <person name="Baldi P."/>
            <person name="Sandmeyer S."/>
        </authorList>
    </citation>
    <scope>NUCLEOTIDE SEQUENCE [LARGE SCALE GENOMIC DNA]</scope>
    <source>
        <strain evidence="10">CLIB89</strain>
        <strain evidence="12">CLIB89(W29)</strain>
    </source>
</reference>
<dbReference type="PROSITE" id="PS00463">
    <property type="entry name" value="ZN2_CY6_FUNGAL_1"/>
    <property type="match status" value="1"/>
</dbReference>
<evidence type="ECO:0000256" key="8">
    <source>
        <dbReference type="SAM" id="MobiDB-lite"/>
    </source>
</evidence>
<evidence type="ECO:0000259" key="9">
    <source>
        <dbReference type="PROSITE" id="PS50048"/>
    </source>
</evidence>
<gene>
    <name evidence="11" type="ORF">B0I71DRAFT_42006</name>
    <name evidence="10" type="ORF">YALI1_E22329g</name>
</gene>
<dbReference type="Proteomes" id="UP000256601">
    <property type="component" value="Unassembled WGS sequence"/>
</dbReference>
<comment type="subcellular location">
    <subcellularLocation>
        <location evidence="1">Nucleus</location>
    </subcellularLocation>
</comment>
<keyword evidence="5" id="KW-0238">DNA-binding</keyword>
<dbReference type="VEuPathDB" id="FungiDB:YALI1_E22329g"/>
<proteinExistence type="predicted"/>
<name>A0A1H6PYS5_YARLL</name>
<feature type="compositionally biased region" description="Basic and acidic residues" evidence="8">
    <location>
        <begin position="1"/>
        <end position="22"/>
    </location>
</feature>
<dbReference type="PANTHER" id="PTHR31845:SF34">
    <property type="entry name" value="TRANSCRIPTIONAL ACTIVATOR OF PROTEASES PRTT"/>
    <property type="match status" value="1"/>
</dbReference>
<sequence>MKRDEEAQKLGEARGGPEDRVDVPPVKKRNVGTRALRACDMCRHQKTRCFPKPDGPGCLRCHVLNTTCSFIDSDKDDFDASQNQKQFPKVPDEVNARLDRMEKTMESMMEMMKELKDNNNNSSNGGRRPTSVASAGRLTRATTAFSPATAADFNYRNVIASFGTPAVQYVTSPFQIIAGILPEKHIPLPVQRLMNPQMVLHDQDVISMDIVSEAMVLRFLQEFRQNCGRWVSFPMDLPADQLLVRIRQRCSLLLTVVCCVSLRYNPHMAEYKSKVYPLLLNKLQQELTASLLVVPQTIEFMQALTLLSIYGLSLSAKEFVIDSWFISSVALQHFITKDALGLVMSADGISPVTEFDEVTTYRVWNHLCLAHLVNCVMTGRMCILDEIRLDQCRRSLDLSSATNFDGRMIAEISFQLIVYNFIETLQPLQTFEDELAQWLEEWGYLFEQPTTQFTEMGYHYGYLVVLYHSHYRSLYLKKKSQKPTSGGVDLNNDKRGFTSLLELTELSDSVFDPFALGLVSDDPQFTVVSDVLEEVNLSTLYKMASLGRKVIDGLLNVADDEYFRHLSDQLHFSGVFTGLLLCRMMSVIRDRQANKKPNSASDAKEASETHFQTVADVDVWIREMLSKVVALSKRFHQNTSLDTDLVKKYALALDENIALLTNTVDVSYG</sequence>
<dbReference type="InterPro" id="IPR051089">
    <property type="entry name" value="prtT"/>
</dbReference>
<keyword evidence="2" id="KW-0479">Metal-binding</keyword>
<dbReference type="KEGG" id="yli:2911726"/>
<reference evidence="11 13" key="2">
    <citation type="submission" date="2018-07" db="EMBL/GenBank/DDBJ databases">
        <title>Draft Genome Assemblies for Five Robust Yarrowia lipolytica Strains Exhibiting High Lipid Production and Pentose Sugar Utilization and Sugar Alcohol Secretion from Undetoxified Lignocellulosic Biomass Hydrolysates.</title>
        <authorList>
            <consortium name="DOE Joint Genome Institute"/>
            <person name="Walker C."/>
            <person name="Ryu S."/>
            <person name="Na H."/>
            <person name="Zane M."/>
            <person name="LaButti K."/>
            <person name="Lipzen A."/>
            <person name="Haridas S."/>
            <person name="Barry K."/>
            <person name="Grigoriev I.V."/>
            <person name="Quarterman J."/>
            <person name="Slininger P."/>
            <person name="Dien B."/>
            <person name="Trinh C.T."/>
        </authorList>
    </citation>
    <scope>NUCLEOTIDE SEQUENCE [LARGE SCALE GENOMIC DNA]</scope>
    <source>
        <strain evidence="11 13">YB392</strain>
    </source>
</reference>
<protein>
    <recommendedName>
        <fullName evidence="9">Zn(2)-C6 fungal-type domain-containing protein</fullName>
    </recommendedName>
</protein>
<keyword evidence="7" id="KW-0539">Nucleus</keyword>
<evidence type="ECO:0000256" key="1">
    <source>
        <dbReference type="ARBA" id="ARBA00004123"/>
    </source>
</evidence>